<sequence>MRAQHGPVRVIASFPQPRATTNPYIVMLAQALERTDGVDFATFSWPRALLGRYDVFHWHWPENRLHGSTWWKSVASFGLTALLALRHRLSRRIAVVRTVHNVELPEVNAPRRLLLRLIQATTDHYIALNELTETADRRTVILHGHYRDWYRHERAAKKPGRLATFGAVRRYKSVDAVLSAYAEAAREEPTLSIGIGGQPSSPELAEDLRERTADLPGVQLQLEFLTDDELVELATSSELVVLAYRFMHNSGSVLAALSLDRPVLVPRNAVNEALAREVGPSWVLMYDGELDGAALLAAWRSAAAVTGEPDLSRREWADAGTAHAEVYRSALKNRRSR</sequence>
<dbReference type="InParanoid" id="A0A7L4YNM3"/>
<gene>
    <name evidence="1" type="ORF">EK0264_07580</name>
</gene>
<dbReference type="EMBL" id="CP047156">
    <property type="protein sequence ID" value="QHC00147.1"/>
    <property type="molecule type" value="Genomic_DNA"/>
</dbReference>
<evidence type="ECO:0000313" key="2">
    <source>
        <dbReference type="Proteomes" id="UP000463857"/>
    </source>
</evidence>
<dbReference type="Proteomes" id="UP000463857">
    <property type="component" value="Chromosome"/>
</dbReference>
<keyword evidence="1" id="KW-0808">Transferase</keyword>
<accession>A0A7L4YNM3</accession>
<evidence type="ECO:0000313" key="1">
    <source>
        <dbReference type="EMBL" id="QHC00147.1"/>
    </source>
</evidence>
<proteinExistence type="predicted"/>
<reference evidence="1 2" key="1">
    <citation type="journal article" date="2018" name="Int. J. Syst. Evol. Microbiol.">
        <title>Epidermidibacterium keratini gen. nov., sp. nov., a member of the family Sporichthyaceae, isolated from keratin epidermis.</title>
        <authorList>
            <person name="Lee D.G."/>
            <person name="Trujillo M.E."/>
            <person name="Kang S."/>
            <person name="Nam J.J."/>
            <person name="Kim Y.J."/>
        </authorList>
    </citation>
    <scope>NUCLEOTIDE SEQUENCE [LARGE SCALE GENOMIC DNA]</scope>
    <source>
        <strain evidence="1 2">EPI-7</strain>
    </source>
</reference>
<organism evidence="1 2">
    <name type="scientific">Epidermidibacterium keratini</name>
    <dbReference type="NCBI Taxonomy" id="1891644"/>
    <lineage>
        <taxon>Bacteria</taxon>
        <taxon>Bacillati</taxon>
        <taxon>Actinomycetota</taxon>
        <taxon>Actinomycetes</taxon>
        <taxon>Sporichthyales</taxon>
        <taxon>Sporichthyaceae</taxon>
        <taxon>Epidermidibacterium</taxon>
    </lineage>
</organism>
<dbReference type="AlphaFoldDB" id="A0A7L4YNM3"/>
<dbReference type="RefSeq" id="WP_159544341.1">
    <property type="nucleotide sequence ID" value="NZ_CP047156.1"/>
</dbReference>
<dbReference type="KEGG" id="eke:EK0264_07580"/>
<dbReference type="OrthoDB" id="9771846at2"/>
<name>A0A7L4YNM3_9ACTN</name>
<dbReference type="Gene3D" id="3.40.50.2000">
    <property type="entry name" value="Glycogen Phosphorylase B"/>
    <property type="match status" value="2"/>
</dbReference>
<dbReference type="GO" id="GO:0016740">
    <property type="term" value="F:transferase activity"/>
    <property type="evidence" value="ECO:0007669"/>
    <property type="project" value="UniProtKB-KW"/>
</dbReference>
<dbReference type="SUPFAM" id="SSF53756">
    <property type="entry name" value="UDP-Glycosyltransferase/glycogen phosphorylase"/>
    <property type="match status" value="1"/>
</dbReference>
<keyword evidence="2" id="KW-1185">Reference proteome</keyword>
<protein>
    <submittedName>
        <fullName evidence="1">Glycosyl transferase</fullName>
    </submittedName>
</protein>